<dbReference type="PRINTS" id="PR00662">
    <property type="entry name" value="G6PISOMERASE"/>
</dbReference>
<feature type="active site" evidence="8">
    <location>
        <position position="367"/>
    </location>
</feature>
<evidence type="ECO:0000256" key="1">
    <source>
        <dbReference type="ARBA" id="ARBA00004926"/>
    </source>
</evidence>
<dbReference type="Proteomes" id="UP001430796">
    <property type="component" value="Unassembled WGS sequence"/>
</dbReference>
<reference evidence="10 11" key="2">
    <citation type="submission" date="2022-01" db="EMBL/GenBank/DDBJ databases">
        <title>Lysobacter chinensis sp. nov., a bacterium isolated from cow dung compost.</title>
        <authorList>
            <person name="Liu Y."/>
        </authorList>
    </citation>
    <scope>NUCLEOTIDE SEQUENCE [LARGE SCALE GENOMIC DNA]</scope>
    <source>
        <strain evidence="10 11">TLK-CK17</strain>
    </source>
</reference>
<name>A0ABS9HQK3_9GAMM</name>
<dbReference type="CDD" id="cd05016">
    <property type="entry name" value="SIS_PGI_2"/>
    <property type="match status" value="1"/>
</dbReference>
<dbReference type="NCBIfam" id="NF001211">
    <property type="entry name" value="PRK00179.1"/>
    <property type="match status" value="1"/>
</dbReference>
<sequence length="507" mass="54590">MSATDRIDTALQPHVARLKERRTSDLIQADPGRARELALRVGPVYANFARQGYDRDALGALFGLLRDVDAEDRIRAQFDGEKINLTEDRAVLHTALRSDLSDAPAARAAHAQALQARTQMRQLVAALEADAVTDVVSVGIGGSDLGPRLAVDALADPAGRGLRVHFLSNVDGHAAQRVLAGLDPARTAGILISKTFGTQETLLNGQVLGEWLGAGAAQRLYAVSANVKRPAEVFGIPAGRILPMWDWVGGRYSLWSAVGFPIALAIGMDAFEDFLAGAAEMDAHVLRSPLERNLAAWHAATGLWNRNALGHATHAVLPYDDRLKLLSNYLQQLVMESLGKSVRRDGSPVAGNTVPVWWGGVGTDTQHSFFQALHQGTSIVPADFIGVVRADAPYTDNHRALHANLLAQTEAFANGQASDDPHRNYAGGRPTTTILLDALTPRALGALLALYEHSVYLQSVAWGINAFDQFGVELGKQVASRLLPALDGEAEADDPVTRVLLEELRRR</sequence>
<dbReference type="InterPro" id="IPR046348">
    <property type="entry name" value="SIS_dom_sf"/>
</dbReference>
<dbReference type="Gene3D" id="1.10.1390.10">
    <property type="match status" value="1"/>
</dbReference>
<dbReference type="HAMAP" id="MF_00473">
    <property type="entry name" value="G6P_isomerase"/>
    <property type="match status" value="1"/>
</dbReference>
<comment type="function">
    <text evidence="8">Catalyzes the reversible isomerization of glucose-6-phosphate to fructose-6-phosphate.</text>
</comment>
<dbReference type="EC" id="5.3.1.9" evidence="8"/>
<dbReference type="GO" id="GO:0004347">
    <property type="term" value="F:glucose-6-phosphate isomerase activity"/>
    <property type="evidence" value="ECO:0007669"/>
    <property type="project" value="UniProtKB-EC"/>
</dbReference>
<keyword evidence="6 8" id="KW-0413">Isomerase</keyword>
<evidence type="ECO:0000256" key="8">
    <source>
        <dbReference type="HAMAP-Rule" id="MF_00473"/>
    </source>
</evidence>
<evidence type="ECO:0000256" key="3">
    <source>
        <dbReference type="ARBA" id="ARBA00022432"/>
    </source>
</evidence>
<keyword evidence="11" id="KW-1185">Reference proteome</keyword>
<dbReference type="RefSeq" id="WP_237053261.1">
    <property type="nucleotide sequence ID" value="NZ_JAKJPO010000001.1"/>
</dbReference>
<comment type="pathway">
    <text evidence="8">Carbohydrate biosynthesis; gluconeogenesis.</text>
</comment>
<evidence type="ECO:0000256" key="2">
    <source>
        <dbReference type="ARBA" id="ARBA00006604"/>
    </source>
</evidence>
<comment type="subcellular location">
    <subcellularLocation>
        <location evidence="8">Cytoplasm</location>
    </subcellularLocation>
</comment>
<dbReference type="InterPro" id="IPR023096">
    <property type="entry name" value="G6P_Isomerase_C"/>
</dbReference>
<proteinExistence type="inferred from homology"/>
<feature type="active site" evidence="8">
    <location>
        <position position="476"/>
    </location>
</feature>
<comment type="caution">
    <text evidence="10">The sequence shown here is derived from an EMBL/GenBank/DDBJ whole genome shotgun (WGS) entry which is preliminary data.</text>
</comment>
<evidence type="ECO:0000313" key="10">
    <source>
        <dbReference type="EMBL" id="MCF7220913.1"/>
    </source>
</evidence>
<dbReference type="Pfam" id="PF00342">
    <property type="entry name" value="PGI"/>
    <property type="match status" value="1"/>
</dbReference>
<evidence type="ECO:0000256" key="7">
    <source>
        <dbReference type="ARBA" id="ARBA00029321"/>
    </source>
</evidence>
<dbReference type="EMBL" id="JAKJPO010000001">
    <property type="protein sequence ID" value="MCF7220913.1"/>
    <property type="molecule type" value="Genomic_DNA"/>
</dbReference>
<organism evidence="10 11">
    <name type="scientific">Marilutibacter chinensis</name>
    <dbReference type="NCBI Taxonomy" id="2912247"/>
    <lineage>
        <taxon>Bacteria</taxon>
        <taxon>Pseudomonadati</taxon>
        <taxon>Pseudomonadota</taxon>
        <taxon>Gammaproteobacteria</taxon>
        <taxon>Lysobacterales</taxon>
        <taxon>Lysobacteraceae</taxon>
        <taxon>Marilutibacter</taxon>
    </lineage>
</organism>
<dbReference type="SUPFAM" id="SSF53697">
    <property type="entry name" value="SIS domain"/>
    <property type="match status" value="1"/>
</dbReference>
<reference evidence="10 11" key="3">
    <citation type="submission" date="2022-01" db="EMBL/GenBank/DDBJ databases">
        <authorList>
            <person name="Zhou L.Y."/>
        </authorList>
    </citation>
    <scope>NUCLEOTIDE SEQUENCE [LARGE SCALE GENOMIC DNA]</scope>
    <source>
        <strain evidence="10 11">TLK-CK17</strain>
    </source>
</reference>
<evidence type="ECO:0000313" key="11">
    <source>
        <dbReference type="Proteomes" id="UP001430796"/>
    </source>
</evidence>
<keyword evidence="4 8" id="KW-0963">Cytoplasm</keyword>
<dbReference type="PROSITE" id="PS00174">
    <property type="entry name" value="P_GLUCOSE_ISOMERASE_2"/>
    <property type="match status" value="1"/>
</dbReference>
<feature type="active site" description="Proton donor" evidence="8">
    <location>
        <position position="336"/>
    </location>
</feature>
<dbReference type="CDD" id="cd05015">
    <property type="entry name" value="SIS_PGI_1"/>
    <property type="match status" value="1"/>
</dbReference>
<dbReference type="PROSITE" id="PS00765">
    <property type="entry name" value="P_GLUCOSE_ISOMERASE_1"/>
    <property type="match status" value="1"/>
</dbReference>
<accession>A0ABS9HQK3</accession>
<evidence type="ECO:0000256" key="4">
    <source>
        <dbReference type="ARBA" id="ARBA00022490"/>
    </source>
</evidence>
<dbReference type="PANTHER" id="PTHR11469">
    <property type="entry name" value="GLUCOSE-6-PHOSPHATE ISOMERASE"/>
    <property type="match status" value="1"/>
</dbReference>
<dbReference type="InterPro" id="IPR001672">
    <property type="entry name" value="G6P_Isomerase"/>
</dbReference>
<dbReference type="InterPro" id="IPR035482">
    <property type="entry name" value="SIS_PGI_2"/>
</dbReference>
<comment type="pathway">
    <text evidence="1 8 9">Carbohydrate degradation; glycolysis; D-glyceraldehyde 3-phosphate and glycerone phosphate from D-glucose: step 2/4.</text>
</comment>
<keyword evidence="3 8" id="KW-0312">Gluconeogenesis</keyword>
<dbReference type="InterPro" id="IPR018189">
    <property type="entry name" value="Phosphoglucose_isomerase_CS"/>
</dbReference>
<evidence type="ECO:0000256" key="6">
    <source>
        <dbReference type="ARBA" id="ARBA00023235"/>
    </source>
</evidence>
<dbReference type="InterPro" id="IPR035476">
    <property type="entry name" value="SIS_PGI_1"/>
</dbReference>
<dbReference type="PANTHER" id="PTHR11469:SF1">
    <property type="entry name" value="GLUCOSE-6-PHOSPHATE ISOMERASE"/>
    <property type="match status" value="1"/>
</dbReference>
<dbReference type="Gene3D" id="3.40.50.10490">
    <property type="entry name" value="Glucose-6-phosphate isomerase like protein, domain 1"/>
    <property type="match status" value="2"/>
</dbReference>
<protein>
    <recommendedName>
        <fullName evidence="8">Glucose-6-phosphate isomerase</fullName>
        <shortName evidence="8">GPI</shortName>
        <ecNumber evidence="8">5.3.1.9</ecNumber>
    </recommendedName>
    <alternativeName>
        <fullName evidence="8">Phosphoglucose isomerase</fullName>
        <shortName evidence="8">PGI</shortName>
    </alternativeName>
    <alternativeName>
        <fullName evidence="8">Phosphohexose isomerase</fullName>
        <shortName evidence="8">PHI</shortName>
    </alternativeName>
</protein>
<evidence type="ECO:0000256" key="5">
    <source>
        <dbReference type="ARBA" id="ARBA00023152"/>
    </source>
</evidence>
<comment type="catalytic activity">
    <reaction evidence="7 8 9">
        <text>alpha-D-glucose 6-phosphate = beta-D-fructose 6-phosphate</text>
        <dbReference type="Rhea" id="RHEA:11816"/>
        <dbReference type="ChEBI" id="CHEBI:57634"/>
        <dbReference type="ChEBI" id="CHEBI:58225"/>
        <dbReference type="EC" id="5.3.1.9"/>
    </reaction>
</comment>
<gene>
    <name evidence="8 10" type="primary">pgi</name>
    <name evidence="10" type="ORF">L3V18_03795</name>
</gene>
<comment type="similarity">
    <text evidence="2 8 9">Belongs to the GPI family.</text>
</comment>
<evidence type="ECO:0000256" key="9">
    <source>
        <dbReference type="RuleBase" id="RU000612"/>
    </source>
</evidence>
<keyword evidence="5 8" id="KW-0324">Glycolysis</keyword>
<dbReference type="PROSITE" id="PS51463">
    <property type="entry name" value="P_GLUCOSE_ISOMERASE_3"/>
    <property type="match status" value="1"/>
</dbReference>
<reference evidence="11" key="1">
    <citation type="submission" date="2022-01" db="EMBL/GenBank/DDBJ databases">
        <title>Lysobacter chinensis sp. nov., a bacterium isolated from cow dung compost.</title>
        <authorList>
            <person name="Zhou L.Y."/>
        </authorList>
    </citation>
    <scope>NUCLEOTIDE SEQUENCE [LARGE SCALE GENOMIC DNA]</scope>
    <source>
        <strain evidence="11">TLK-CK17</strain>
    </source>
</reference>